<feature type="non-terminal residue" evidence="3">
    <location>
        <position position="308"/>
    </location>
</feature>
<name>A0A382ST19_9ZZZZ</name>
<sequence length="308" mass="33855">NAARLQGRNSAAFLVLLMQRLVSSSTSAILRALEKRSVALGESGEQLALFQDRRSEWDDLTGEEQYEVLVNARGPAWETERTELNRLLGLAREVASSGADAKARVFFDLMVELRRSERDANVKALVFTEFVATQEMLVKLAEEAGMSAVAINGSMGLAERAIAQDAFRDDVQLLVSTEAGGEGINLQFAHVVVNWDLPWSPSRLEQRIGRVDRIGQARPVRAFNLVCENSVEARVLEVLDEKLSVILAELGADKRGDILESASRHSGDLWSAAILTPDELEPEADRFAASTRQEAVEAGHISELIEET</sequence>
<evidence type="ECO:0000259" key="2">
    <source>
        <dbReference type="PROSITE" id="PS51194"/>
    </source>
</evidence>
<dbReference type="SMART" id="SM00490">
    <property type="entry name" value="HELICc"/>
    <property type="match status" value="1"/>
</dbReference>
<feature type="non-terminal residue" evidence="3">
    <location>
        <position position="1"/>
    </location>
</feature>
<gene>
    <name evidence="3" type="ORF">METZ01_LOCUS365201</name>
</gene>
<dbReference type="InterPro" id="IPR027417">
    <property type="entry name" value="P-loop_NTPase"/>
</dbReference>
<dbReference type="Pfam" id="PF00271">
    <property type="entry name" value="Helicase_C"/>
    <property type="match status" value="1"/>
</dbReference>
<keyword evidence="1" id="KW-0378">Hydrolase</keyword>
<dbReference type="Gene3D" id="3.40.50.300">
    <property type="entry name" value="P-loop containing nucleotide triphosphate hydrolases"/>
    <property type="match status" value="1"/>
</dbReference>
<proteinExistence type="predicted"/>
<dbReference type="GO" id="GO:0016787">
    <property type="term" value="F:hydrolase activity"/>
    <property type="evidence" value="ECO:0007669"/>
    <property type="project" value="UniProtKB-KW"/>
</dbReference>
<feature type="domain" description="Helicase C-terminal" evidence="2">
    <location>
        <begin position="105"/>
        <end position="254"/>
    </location>
</feature>
<organism evidence="3">
    <name type="scientific">marine metagenome</name>
    <dbReference type="NCBI Taxonomy" id="408172"/>
    <lineage>
        <taxon>unclassified sequences</taxon>
        <taxon>metagenomes</taxon>
        <taxon>ecological metagenomes</taxon>
    </lineage>
</organism>
<evidence type="ECO:0000313" key="3">
    <source>
        <dbReference type="EMBL" id="SVD12347.1"/>
    </source>
</evidence>
<dbReference type="AlphaFoldDB" id="A0A382ST19"/>
<evidence type="ECO:0000256" key="1">
    <source>
        <dbReference type="ARBA" id="ARBA00022801"/>
    </source>
</evidence>
<dbReference type="InterPro" id="IPR049730">
    <property type="entry name" value="SNF2/RAD54-like_C"/>
</dbReference>
<protein>
    <recommendedName>
        <fullName evidence="2">Helicase C-terminal domain-containing protein</fullName>
    </recommendedName>
</protein>
<dbReference type="EMBL" id="UINC01130948">
    <property type="protein sequence ID" value="SVD12347.1"/>
    <property type="molecule type" value="Genomic_DNA"/>
</dbReference>
<dbReference type="SUPFAM" id="SSF52540">
    <property type="entry name" value="P-loop containing nucleoside triphosphate hydrolases"/>
    <property type="match status" value="1"/>
</dbReference>
<dbReference type="PROSITE" id="PS51194">
    <property type="entry name" value="HELICASE_CTER"/>
    <property type="match status" value="1"/>
</dbReference>
<dbReference type="CDD" id="cd18793">
    <property type="entry name" value="SF2_C_SNF"/>
    <property type="match status" value="1"/>
</dbReference>
<reference evidence="3" key="1">
    <citation type="submission" date="2018-05" db="EMBL/GenBank/DDBJ databases">
        <authorList>
            <person name="Lanie J.A."/>
            <person name="Ng W.-L."/>
            <person name="Kazmierczak K.M."/>
            <person name="Andrzejewski T.M."/>
            <person name="Davidsen T.M."/>
            <person name="Wayne K.J."/>
            <person name="Tettelin H."/>
            <person name="Glass J.I."/>
            <person name="Rusch D."/>
            <person name="Podicherti R."/>
            <person name="Tsui H.-C.T."/>
            <person name="Winkler M.E."/>
        </authorList>
    </citation>
    <scope>NUCLEOTIDE SEQUENCE</scope>
</reference>
<dbReference type="PANTHER" id="PTHR10799">
    <property type="entry name" value="SNF2/RAD54 HELICASE FAMILY"/>
    <property type="match status" value="1"/>
</dbReference>
<dbReference type="InterPro" id="IPR001650">
    <property type="entry name" value="Helicase_C-like"/>
</dbReference>
<accession>A0A382ST19</accession>